<gene>
    <name evidence="2" type="ORF">S06H3_02322</name>
</gene>
<protein>
    <recommendedName>
        <fullName evidence="1">Flavodoxin-like domain-containing protein</fullName>
    </recommendedName>
</protein>
<dbReference type="SUPFAM" id="SSF52218">
    <property type="entry name" value="Flavoproteins"/>
    <property type="match status" value="1"/>
</dbReference>
<dbReference type="EMBL" id="BARV01000666">
    <property type="protein sequence ID" value="GAI01117.1"/>
    <property type="molecule type" value="Genomic_DNA"/>
</dbReference>
<comment type="caution">
    <text evidence="2">The sequence shown here is derived from an EMBL/GenBank/DDBJ whole genome shotgun (WGS) entry which is preliminary data.</text>
</comment>
<evidence type="ECO:0000259" key="1">
    <source>
        <dbReference type="PROSITE" id="PS50902"/>
    </source>
</evidence>
<reference evidence="2" key="1">
    <citation type="journal article" date="2014" name="Front. Microbiol.">
        <title>High frequency of phylogenetically diverse reductive dehalogenase-homologous genes in deep subseafloor sedimentary metagenomes.</title>
        <authorList>
            <person name="Kawai M."/>
            <person name="Futagami T."/>
            <person name="Toyoda A."/>
            <person name="Takaki Y."/>
            <person name="Nishi S."/>
            <person name="Hori S."/>
            <person name="Arai W."/>
            <person name="Tsubouchi T."/>
            <person name="Morono Y."/>
            <person name="Uchiyama I."/>
            <person name="Ito T."/>
            <person name="Fujiyama A."/>
            <person name="Inagaki F."/>
            <person name="Takami H."/>
        </authorList>
    </citation>
    <scope>NUCLEOTIDE SEQUENCE</scope>
    <source>
        <strain evidence="2">Expedition CK06-06</strain>
    </source>
</reference>
<dbReference type="AlphaFoldDB" id="X1K298"/>
<name>X1K298_9ZZZZ</name>
<dbReference type="PROSITE" id="PS50902">
    <property type="entry name" value="FLAVODOXIN_LIKE"/>
    <property type="match status" value="1"/>
</dbReference>
<dbReference type="InterPro" id="IPR008254">
    <property type="entry name" value="Flavodoxin/NO_synth"/>
</dbReference>
<accession>X1K298</accession>
<evidence type="ECO:0000313" key="2">
    <source>
        <dbReference type="EMBL" id="GAI01117.1"/>
    </source>
</evidence>
<organism evidence="2">
    <name type="scientific">marine sediment metagenome</name>
    <dbReference type="NCBI Taxonomy" id="412755"/>
    <lineage>
        <taxon>unclassified sequences</taxon>
        <taxon>metagenomes</taxon>
        <taxon>ecological metagenomes</taxon>
    </lineage>
</organism>
<proteinExistence type="predicted"/>
<dbReference type="InterPro" id="IPR029039">
    <property type="entry name" value="Flavoprotein-like_sf"/>
</dbReference>
<feature type="domain" description="Flavodoxin-like" evidence="1">
    <location>
        <begin position="3"/>
        <end position="50"/>
    </location>
</feature>
<dbReference type="Gene3D" id="3.40.50.360">
    <property type="match status" value="1"/>
</dbReference>
<dbReference type="GO" id="GO:0010181">
    <property type="term" value="F:FMN binding"/>
    <property type="evidence" value="ECO:0007669"/>
    <property type="project" value="InterPro"/>
</dbReference>
<sequence length="50" mass="5693">MKILIAFSTRFGTTEKCVGMLAEILKEKAHEVELADLKKNIRVKPENYGQ</sequence>